<evidence type="ECO:0000313" key="3">
    <source>
        <dbReference type="Proteomes" id="UP000571817"/>
    </source>
</evidence>
<evidence type="ECO:0008006" key="4">
    <source>
        <dbReference type="Google" id="ProtNLM"/>
    </source>
</evidence>
<protein>
    <recommendedName>
        <fullName evidence="4">Lipoprotein</fullName>
    </recommendedName>
</protein>
<feature type="chain" id="PRO_5038885368" description="Lipoprotein" evidence="1">
    <location>
        <begin position="23"/>
        <end position="206"/>
    </location>
</feature>
<evidence type="ECO:0000313" key="2">
    <source>
        <dbReference type="EMBL" id="NYJ75492.1"/>
    </source>
</evidence>
<dbReference type="EMBL" id="JACCFW010000001">
    <property type="protein sequence ID" value="NYJ75492.1"/>
    <property type="molecule type" value="Genomic_DNA"/>
</dbReference>
<keyword evidence="1" id="KW-0732">Signal</keyword>
<gene>
    <name evidence="2" type="ORF">HNR15_002455</name>
</gene>
<sequence>MRGAGRQVTVTVALAMAAAAIAGCGTQSSSGAPSYSPTPYTFVTAPARSSSPSPPPYDQATSDLAQSIQATGGTHYASTFGLVRLNPSQHGMSVEMTDLALARKLVAGARAGHPTWAEVPVALTKVPYSMKRLEAAENAVPDADWKRYQLVSVGIETCRYLSVASSDTRLKDPVAGRVGRTKLAQELSHTLRLPVVVTYSTPAHAD</sequence>
<feature type="signal peptide" evidence="1">
    <location>
        <begin position="1"/>
        <end position="22"/>
    </location>
</feature>
<keyword evidence="3" id="KW-1185">Reference proteome</keyword>
<accession>A0A853DDL3</accession>
<proteinExistence type="predicted"/>
<evidence type="ECO:0000256" key="1">
    <source>
        <dbReference type="SAM" id="SignalP"/>
    </source>
</evidence>
<reference evidence="2 3" key="1">
    <citation type="submission" date="2020-07" db="EMBL/GenBank/DDBJ databases">
        <title>Sequencing the genomes of 1000 actinobacteria strains.</title>
        <authorList>
            <person name="Klenk H.-P."/>
        </authorList>
    </citation>
    <scope>NUCLEOTIDE SEQUENCE [LARGE SCALE GENOMIC DNA]</scope>
    <source>
        <strain evidence="2 3">DSM 29531</strain>
    </source>
</reference>
<dbReference type="AlphaFoldDB" id="A0A853DDL3"/>
<dbReference type="RefSeq" id="WP_179482212.1">
    <property type="nucleotide sequence ID" value="NZ_JACCFW010000001.1"/>
</dbReference>
<name>A0A853DDL3_9MICO</name>
<comment type="caution">
    <text evidence="2">The sequence shown here is derived from an EMBL/GenBank/DDBJ whole genome shotgun (WGS) entry which is preliminary data.</text>
</comment>
<dbReference type="Proteomes" id="UP000571817">
    <property type="component" value="Unassembled WGS sequence"/>
</dbReference>
<organism evidence="2 3">
    <name type="scientific">Allobranchiibius huperziae</name>
    <dbReference type="NCBI Taxonomy" id="1874116"/>
    <lineage>
        <taxon>Bacteria</taxon>
        <taxon>Bacillati</taxon>
        <taxon>Actinomycetota</taxon>
        <taxon>Actinomycetes</taxon>
        <taxon>Micrococcales</taxon>
        <taxon>Dermacoccaceae</taxon>
        <taxon>Allobranchiibius</taxon>
    </lineage>
</organism>
<dbReference type="PROSITE" id="PS51257">
    <property type="entry name" value="PROKAR_LIPOPROTEIN"/>
    <property type="match status" value="1"/>
</dbReference>